<dbReference type="Proteomes" id="UP000630528">
    <property type="component" value="Unassembled WGS sequence"/>
</dbReference>
<keyword evidence="2" id="KW-1185">Reference proteome</keyword>
<evidence type="ECO:0000313" key="1">
    <source>
        <dbReference type="EMBL" id="MBK6006658.1"/>
    </source>
</evidence>
<sequence>MFQVKDLAGWGEPASKLIEVLRSGLGAWYRPTGIRREAAAQADATRLLGRAELDVEKARLVEIAALQAEVERQKLLPSPNTLQERAALRLQLQEVRKQANLEAIAESAASQMPETASSEPVDEDWKTRFFKFAEDVSSADMQEIWGKVLAGEVARPGSYSLRALDVLRALSRTEAEAFQRFRYLCMDQGWVIKLARPEDHKEFGMSMHDLLALREAGLVVDSEVLSVKINVPDAPPNPDDSPLRYNGKVVVMRHRKSGSITLSLAVLQLTQVGMQLMRLVEPLPNMAYLRKLASGLLPVRLFVGNPGDTFDAFQEL</sequence>
<dbReference type="EMBL" id="JAEPWM010000003">
    <property type="protein sequence ID" value="MBK6006658.1"/>
    <property type="molecule type" value="Genomic_DNA"/>
</dbReference>
<dbReference type="InterPro" id="IPR021254">
    <property type="entry name" value="DUF2806"/>
</dbReference>
<reference evidence="1" key="1">
    <citation type="journal article" date="2012" name="J. Microbiol. Biotechnol.">
        <title>Ramlibacter ginsenosidimutans sp. nov., with ginsenoside-converting activity.</title>
        <authorList>
            <person name="Wang L."/>
            <person name="An D.S."/>
            <person name="Kim S.G."/>
            <person name="Jin F.X."/>
            <person name="Kim S.C."/>
            <person name="Lee S.T."/>
            <person name="Im W.T."/>
        </authorList>
    </citation>
    <scope>NUCLEOTIDE SEQUENCE</scope>
    <source>
        <strain evidence="1">KACC 17527</strain>
    </source>
</reference>
<dbReference type="AlphaFoldDB" id="A0A934TSQ4"/>
<organism evidence="1 2">
    <name type="scientific">Ramlibacter ginsenosidimutans</name>
    <dbReference type="NCBI Taxonomy" id="502333"/>
    <lineage>
        <taxon>Bacteria</taxon>
        <taxon>Pseudomonadati</taxon>
        <taxon>Pseudomonadota</taxon>
        <taxon>Betaproteobacteria</taxon>
        <taxon>Burkholderiales</taxon>
        <taxon>Comamonadaceae</taxon>
        <taxon>Ramlibacter</taxon>
    </lineage>
</organism>
<protein>
    <submittedName>
        <fullName evidence="1">DUF2806 domain-containing protein</fullName>
    </submittedName>
</protein>
<evidence type="ECO:0000313" key="2">
    <source>
        <dbReference type="Proteomes" id="UP000630528"/>
    </source>
</evidence>
<gene>
    <name evidence="1" type="ORF">JJB11_11200</name>
</gene>
<proteinExistence type="predicted"/>
<dbReference type="Pfam" id="PF10987">
    <property type="entry name" value="DUF2806"/>
    <property type="match status" value="1"/>
</dbReference>
<comment type="caution">
    <text evidence="1">The sequence shown here is derived from an EMBL/GenBank/DDBJ whole genome shotgun (WGS) entry which is preliminary data.</text>
</comment>
<name>A0A934TSQ4_9BURK</name>
<dbReference type="RefSeq" id="WP_201170532.1">
    <property type="nucleotide sequence ID" value="NZ_JAEPWM010000003.1"/>
</dbReference>
<reference evidence="1" key="2">
    <citation type="submission" date="2021-01" db="EMBL/GenBank/DDBJ databases">
        <authorList>
            <person name="Kang M."/>
        </authorList>
    </citation>
    <scope>NUCLEOTIDE SEQUENCE</scope>
    <source>
        <strain evidence="1">KACC 17527</strain>
    </source>
</reference>
<accession>A0A934TSQ4</accession>